<evidence type="ECO:0000313" key="3">
    <source>
        <dbReference type="EMBL" id="KPI36067.1"/>
    </source>
</evidence>
<evidence type="ECO:0000256" key="1">
    <source>
        <dbReference type="ARBA" id="ARBA00009512"/>
    </source>
</evidence>
<dbReference type="GeneID" id="28733498"/>
<dbReference type="OrthoDB" id="10259681at2759"/>
<protein>
    <recommendedName>
        <fullName evidence="5">37S ribosomal protein MRP17, mitochondrial</fullName>
    </recommendedName>
</protein>
<dbReference type="Pfam" id="PF01250">
    <property type="entry name" value="Ribosomal_S6"/>
    <property type="match status" value="1"/>
</dbReference>
<proteinExistence type="inferred from homology"/>
<organism evidence="3 4">
    <name type="scientific">Cyphellophora attinorum</name>
    <dbReference type="NCBI Taxonomy" id="1664694"/>
    <lineage>
        <taxon>Eukaryota</taxon>
        <taxon>Fungi</taxon>
        <taxon>Dikarya</taxon>
        <taxon>Ascomycota</taxon>
        <taxon>Pezizomycotina</taxon>
        <taxon>Eurotiomycetes</taxon>
        <taxon>Chaetothyriomycetidae</taxon>
        <taxon>Chaetothyriales</taxon>
        <taxon>Cyphellophoraceae</taxon>
        <taxon>Cyphellophora</taxon>
    </lineage>
</organism>
<sequence length="113" mass="12171">AQHFQGHYFILQFDSSVSVTHEIKRNLRLDPRMLRFSIVKMNDNHLGRKKKGGVWVKGVESGGGVSSGEAKEGSLVWKEGDVYERMSSGGGGGYGGAGGDRSGMGGMLGRYGY</sequence>
<gene>
    <name evidence="3" type="ORF">AB675_1709</name>
</gene>
<keyword evidence="4" id="KW-1185">Reference proteome</keyword>
<evidence type="ECO:0000256" key="2">
    <source>
        <dbReference type="SAM" id="MobiDB-lite"/>
    </source>
</evidence>
<dbReference type="SUPFAM" id="SSF54995">
    <property type="entry name" value="Ribosomal protein S6"/>
    <property type="match status" value="1"/>
</dbReference>
<evidence type="ECO:0000313" key="4">
    <source>
        <dbReference type="Proteomes" id="UP000038010"/>
    </source>
</evidence>
<dbReference type="VEuPathDB" id="FungiDB:AB675_1709"/>
<dbReference type="AlphaFoldDB" id="A0A0N1NWR4"/>
<dbReference type="RefSeq" id="XP_017996030.1">
    <property type="nucleotide sequence ID" value="XM_018141618.1"/>
</dbReference>
<dbReference type="STRING" id="1664694.A0A0N1NWR4"/>
<dbReference type="GO" id="GO:0006412">
    <property type="term" value="P:translation"/>
    <property type="evidence" value="ECO:0007669"/>
    <property type="project" value="InterPro"/>
</dbReference>
<dbReference type="GO" id="GO:0003735">
    <property type="term" value="F:structural constituent of ribosome"/>
    <property type="evidence" value="ECO:0007669"/>
    <property type="project" value="InterPro"/>
</dbReference>
<name>A0A0N1NWR4_9EURO</name>
<dbReference type="GO" id="GO:0005840">
    <property type="term" value="C:ribosome"/>
    <property type="evidence" value="ECO:0007669"/>
    <property type="project" value="InterPro"/>
</dbReference>
<comment type="caution">
    <text evidence="3">The sequence shown here is derived from an EMBL/GenBank/DDBJ whole genome shotgun (WGS) entry which is preliminary data.</text>
</comment>
<dbReference type="InterPro" id="IPR014717">
    <property type="entry name" value="Transl_elong_EF1B/ribsomal_bS6"/>
</dbReference>
<feature type="non-terminal residue" evidence="3">
    <location>
        <position position="1"/>
    </location>
</feature>
<dbReference type="Gene3D" id="3.30.70.60">
    <property type="match status" value="1"/>
</dbReference>
<reference evidence="3 4" key="1">
    <citation type="submission" date="2015-06" db="EMBL/GenBank/DDBJ databases">
        <title>Draft genome of the ant-associated black yeast Phialophora attae CBS 131958.</title>
        <authorList>
            <person name="Moreno L.F."/>
            <person name="Stielow B.J."/>
            <person name="de Hoog S."/>
            <person name="Vicente V.A."/>
            <person name="Weiss V.A."/>
            <person name="de Vries M."/>
            <person name="Cruz L.M."/>
            <person name="Souza E.M."/>
        </authorList>
    </citation>
    <scope>NUCLEOTIDE SEQUENCE [LARGE SCALE GENOMIC DNA]</scope>
    <source>
        <strain evidence="3 4">CBS 131958</strain>
    </source>
</reference>
<dbReference type="Proteomes" id="UP000038010">
    <property type="component" value="Unassembled WGS sequence"/>
</dbReference>
<dbReference type="InterPro" id="IPR035980">
    <property type="entry name" value="Ribosomal_bS6_sf"/>
</dbReference>
<evidence type="ECO:0008006" key="5">
    <source>
        <dbReference type="Google" id="ProtNLM"/>
    </source>
</evidence>
<dbReference type="InterPro" id="IPR000529">
    <property type="entry name" value="Ribosomal_bS6"/>
</dbReference>
<comment type="similarity">
    <text evidence="1">Belongs to the bacterial ribosomal protein bS6 family.</text>
</comment>
<feature type="region of interest" description="Disordered" evidence="2">
    <location>
        <begin position="93"/>
        <end position="113"/>
    </location>
</feature>
<dbReference type="GO" id="GO:0019843">
    <property type="term" value="F:rRNA binding"/>
    <property type="evidence" value="ECO:0007669"/>
    <property type="project" value="InterPro"/>
</dbReference>
<dbReference type="EMBL" id="LFJN01000034">
    <property type="protein sequence ID" value="KPI36067.1"/>
    <property type="molecule type" value="Genomic_DNA"/>
</dbReference>
<accession>A0A0N1NWR4</accession>